<organism evidence="2 3">
    <name type="scientific">Lyngbya aestuarii BL J</name>
    <dbReference type="NCBI Taxonomy" id="1348334"/>
    <lineage>
        <taxon>Bacteria</taxon>
        <taxon>Bacillati</taxon>
        <taxon>Cyanobacteriota</taxon>
        <taxon>Cyanophyceae</taxon>
        <taxon>Oscillatoriophycideae</taxon>
        <taxon>Oscillatoriales</taxon>
        <taxon>Microcoleaceae</taxon>
        <taxon>Lyngbya</taxon>
    </lineage>
</organism>
<dbReference type="OrthoDB" id="495666at2"/>
<feature type="region of interest" description="Disordered" evidence="1">
    <location>
        <begin position="82"/>
        <end position="111"/>
    </location>
</feature>
<reference evidence="2 3" key="1">
    <citation type="journal article" date="2013" name="Front. Microbiol.">
        <title>Comparative genomic analyses of the cyanobacterium, Lyngbya aestuarii BL J, a powerful hydrogen producer.</title>
        <authorList>
            <person name="Kothari A."/>
            <person name="Vaughn M."/>
            <person name="Garcia-Pichel F."/>
        </authorList>
    </citation>
    <scope>NUCLEOTIDE SEQUENCE [LARGE SCALE GENOMIC DNA]</scope>
    <source>
        <strain evidence="2 3">BL J</strain>
    </source>
</reference>
<evidence type="ECO:0000313" key="3">
    <source>
        <dbReference type="Proteomes" id="UP000017127"/>
    </source>
</evidence>
<name>U7QNC8_9CYAN</name>
<dbReference type="EMBL" id="AUZM01000008">
    <property type="protein sequence ID" value="ERT08797.1"/>
    <property type="molecule type" value="Genomic_DNA"/>
</dbReference>
<feature type="compositionally biased region" description="Polar residues" evidence="1">
    <location>
        <begin position="86"/>
        <end position="103"/>
    </location>
</feature>
<comment type="caution">
    <text evidence="2">The sequence shown here is derived from an EMBL/GenBank/DDBJ whole genome shotgun (WGS) entry which is preliminary data.</text>
</comment>
<keyword evidence="3" id="KW-1185">Reference proteome</keyword>
<accession>U7QNC8</accession>
<dbReference type="Proteomes" id="UP000017127">
    <property type="component" value="Unassembled WGS sequence"/>
</dbReference>
<dbReference type="RefSeq" id="WP_023065143.1">
    <property type="nucleotide sequence ID" value="NZ_AUZM01000008.1"/>
</dbReference>
<gene>
    <name evidence="2" type="ORF">M595_1215</name>
</gene>
<sequence length="111" mass="13338">MISIPSKSDKQKSLLLDSLRILSWTVYKSENKNEKLKALELYKVFEKEWLEHEVHEMTLPELKEFVKELEYTEKELREIREKYYQNKPQNSSASGNSQQYQETAETDEPMY</sequence>
<evidence type="ECO:0000256" key="1">
    <source>
        <dbReference type="SAM" id="MobiDB-lite"/>
    </source>
</evidence>
<dbReference type="AlphaFoldDB" id="U7QNC8"/>
<protein>
    <submittedName>
        <fullName evidence="2">Uncharacterized protein</fullName>
    </submittedName>
</protein>
<evidence type="ECO:0000313" key="2">
    <source>
        <dbReference type="EMBL" id="ERT08797.1"/>
    </source>
</evidence>
<proteinExistence type="predicted"/>